<gene>
    <name evidence="2" type="ORF">EJ06DRAFT_531484</name>
</gene>
<feature type="compositionally biased region" description="Basic and acidic residues" evidence="1">
    <location>
        <begin position="89"/>
        <end position="116"/>
    </location>
</feature>
<dbReference type="AlphaFoldDB" id="A0A6G1HT33"/>
<dbReference type="PANTHER" id="PTHR28218:SF1">
    <property type="entry name" value="VPS4-ASSOCIATED PROTEIN 1"/>
    <property type="match status" value="1"/>
</dbReference>
<dbReference type="EMBL" id="ML996698">
    <property type="protein sequence ID" value="KAF2399162.1"/>
    <property type="molecule type" value="Genomic_DNA"/>
</dbReference>
<dbReference type="GO" id="GO:0005768">
    <property type="term" value="C:endosome"/>
    <property type="evidence" value="ECO:0007669"/>
    <property type="project" value="TreeGrafter"/>
</dbReference>
<evidence type="ECO:0008006" key="4">
    <source>
        <dbReference type="Google" id="ProtNLM"/>
    </source>
</evidence>
<dbReference type="Pfam" id="PF08432">
    <property type="entry name" value="Vfa1"/>
    <property type="match status" value="1"/>
</dbReference>
<reference evidence="2" key="1">
    <citation type="journal article" date="2020" name="Stud. Mycol.">
        <title>101 Dothideomycetes genomes: a test case for predicting lifestyles and emergence of pathogens.</title>
        <authorList>
            <person name="Haridas S."/>
            <person name="Albert R."/>
            <person name="Binder M."/>
            <person name="Bloem J."/>
            <person name="Labutti K."/>
            <person name="Salamov A."/>
            <person name="Andreopoulos B."/>
            <person name="Baker S."/>
            <person name="Barry K."/>
            <person name="Bills G."/>
            <person name="Bluhm B."/>
            <person name="Cannon C."/>
            <person name="Castanera R."/>
            <person name="Culley D."/>
            <person name="Daum C."/>
            <person name="Ezra D."/>
            <person name="Gonzalez J."/>
            <person name="Henrissat B."/>
            <person name="Kuo A."/>
            <person name="Liang C."/>
            <person name="Lipzen A."/>
            <person name="Lutzoni F."/>
            <person name="Magnuson J."/>
            <person name="Mondo S."/>
            <person name="Nolan M."/>
            <person name="Ohm R."/>
            <person name="Pangilinan J."/>
            <person name="Park H.-J."/>
            <person name="Ramirez L."/>
            <person name="Alfaro M."/>
            <person name="Sun H."/>
            <person name="Tritt A."/>
            <person name="Yoshinaga Y."/>
            <person name="Zwiers L.-H."/>
            <person name="Turgeon B."/>
            <person name="Goodwin S."/>
            <person name="Spatafora J."/>
            <person name="Crous P."/>
            <person name="Grigoriev I."/>
        </authorList>
    </citation>
    <scope>NUCLEOTIDE SEQUENCE</scope>
    <source>
        <strain evidence="2">CBS 262.69</strain>
    </source>
</reference>
<keyword evidence="3" id="KW-1185">Reference proteome</keyword>
<feature type="compositionally biased region" description="Basic and acidic residues" evidence="1">
    <location>
        <begin position="131"/>
        <end position="144"/>
    </location>
</feature>
<proteinExistence type="predicted"/>
<dbReference type="GO" id="GO:0007034">
    <property type="term" value="P:vacuolar transport"/>
    <property type="evidence" value="ECO:0007669"/>
    <property type="project" value="TreeGrafter"/>
</dbReference>
<evidence type="ECO:0000313" key="3">
    <source>
        <dbReference type="Proteomes" id="UP000799640"/>
    </source>
</evidence>
<evidence type="ECO:0000256" key="1">
    <source>
        <dbReference type="SAM" id="MobiDB-lite"/>
    </source>
</evidence>
<dbReference type="InterPro" id="IPR013640">
    <property type="entry name" value="Vfa1"/>
</dbReference>
<evidence type="ECO:0000313" key="2">
    <source>
        <dbReference type="EMBL" id="KAF2399162.1"/>
    </source>
</evidence>
<feature type="region of interest" description="Disordered" evidence="1">
    <location>
        <begin position="168"/>
        <end position="188"/>
    </location>
</feature>
<feature type="region of interest" description="Disordered" evidence="1">
    <location>
        <begin position="89"/>
        <end position="151"/>
    </location>
</feature>
<accession>A0A6G1HT33</accession>
<organism evidence="2 3">
    <name type="scientific">Trichodelitschia bisporula</name>
    <dbReference type="NCBI Taxonomy" id="703511"/>
    <lineage>
        <taxon>Eukaryota</taxon>
        <taxon>Fungi</taxon>
        <taxon>Dikarya</taxon>
        <taxon>Ascomycota</taxon>
        <taxon>Pezizomycotina</taxon>
        <taxon>Dothideomycetes</taxon>
        <taxon>Dothideomycetes incertae sedis</taxon>
        <taxon>Phaeotrichales</taxon>
        <taxon>Phaeotrichaceae</taxon>
        <taxon>Trichodelitschia</taxon>
    </lineage>
</organism>
<name>A0A6G1HT33_9PEZI</name>
<sequence length="188" mass="20751">MLGLLQAVNQRSDHTRQQGTAPSRLTAHLPCTRLLNYISAKDFFYICPGHLKDRGFCTPDTAEVAAVAAKRKTAEEEAALKAEVERVKKEYEEKRKAKAKDGKSKAETDGEKEVKNAGETSTAADAAKPQDSAKHSANPDDDGPRIFTLSKSFYQQRVDRLRAAELARRNRERLKNPSLFPSVPTGGP</sequence>
<dbReference type="OrthoDB" id="2158714at2759"/>
<dbReference type="Proteomes" id="UP000799640">
    <property type="component" value="Unassembled WGS sequence"/>
</dbReference>
<protein>
    <recommendedName>
        <fullName evidence="4">DUF1742-domain-containing protein</fullName>
    </recommendedName>
</protein>
<dbReference type="PANTHER" id="PTHR28218">
    <property type="entry name" value="VPS4-ASSOCIATED PROTEIN 1"/>
    <property type="match status" value="1"/>
</dbReference>